<proteinExistence type="predicted"/>
<evidence type="ECO:0000313" key="4">
    <source>
        <dbReference type="EMBL" id="GBM06561.1"/>
    </source>
</evidence>
<feature type="compositionally biased region" description="Basic and acidic residues" evidence="1">
    <location>
        <begin position="74"/>
        <end position="92"/>
    </location>
</feature>
<protein>
    <recommendedName>
        <fullName evidence="2">STPR domain-containing protein</fullName>
    </recommendedName>
</protein>
<gene>
    <name evidence="3" type="ORF">AVEN_2990_1</name>
    <name evidence="4" type="ORF">AVEN_73632_1</name>
</gene>
<dbReference type="EMBL" id="BGPR01164048">
    <property type="protein sequence ID" value="GBM06490.1"/>
    <property type="molecule type" value="Genomic_DNA"/>
</dbReference>
<feature type="compositionally biased region" description="Basic and acidic residues" evidence="1">
    <location>
        <begin position="8"/>
        <end position="25"/>
    </location>
</feature>
<feature type="domain" description="STPR" evidence="2">
    <location>
        <begin position="47"/>
        <end position="108"/>
    </location>
</feature>
<accession>A0A4Y2CQ08</accession>
<comment type="caution">
    <text evidence="3">The sequence shown here is derived from an EMBL/GenBank/DDBJ whole genome shotgun (WGS) entry which is preliminary data.</text>
</comment>
<feature type="region of interest" description="Disordered" evidence="1">
    <location>
        <begin position="1"/>
        <end position="113"/>
    </location>
</feature>
<dbReference type="AlphaFoldDB" id="A0A4Y2CQ08"/>
<evidence type="ECO:0000259" key="2">
    <source>
        <dbReference type="Pfam" id="PF21107"/>
    </source>
</evidence>
<feature type="compositionally biased region" description="Basic and acidic residues" evidence="1">
    <location>
        <begin position="100"/>
        <end position="113"/>
    </location>
</feature>
<evidence type="ECO:0000313" key="3">
    <source>
        <dbReference type="EMBL" id="GBM06490.1"/>
    </source>
</evidence>
<sequence>MLPVDSRPFMKRERRVAATDEERNRRFSTMAKRARTEEIEEQNNSQLIITAQHGQKRKDEETEEQQNRGLSGKAQREQERKDEETKEQRNSRLSDMALRSQERRAVENRRTKE</sequence>
<dbReference type="EMBL" id="BGPR01164071">
    <property type="protein sequence ID" value="GBM06561.1"/>
    <property type="molecule type" value="Genomic_DNA"/>
</dbReference>
<reference evidence="3 5" key="1">
    <citation type="journal article" date="2019" name="Sci. Rep.">
        <title>Orb-weaving spider Araneus ventricosus genome elucidates the spidroin gene catalogue.</title>
        <authorList>
            <person name="Kono N."/>
            <person name="Nakamura H."/>
            <person name="Ohtoshi R."/>
            <person name="Moran D.A.P."/>
            <person name="Shinohara A."/>
            <person name="Yoshida Y."/>
            <person name="Fujiwara M."/>
            <person name="Mori M."/>
            <person name="Tomita M."/>
            <person name="Arakawa K."/>
        </authorList>
    </citation>
    <scope>NUCLEOTIDE SEQUENCE [LARGE SCALE GENOMIC DNA]</scope>
</reference>
<dbReference type="Proteomes" id="UP000499080">
    <property type="component" value="Unassembled WGS sequence"/>
</dbReference>
<evidence type="ECO:0000256" key="1">
    <source>
        <dbReference type="SAM" id="MobiDB-lite"/>
    </source>
</evidence>
<evidence type="ECO:0000313" key="5">
    <source>
        <dbReference type="Proteomes" id="UP000499080"/>
    </source>
</evidence>
<dbReference type="InterPro" id="IPR048998">
    <property type="entry name" value="STPR"/>
</dbReference>
<organism evidence="3 5">
    <name type="scientific">Araneus ventricosus</name>
    <name type="common">Orbweaver spider</name>
    <name type="synonym">Epeira ventricosa</name>
    <dbReference type="NCBI Taxonomy" id="182803"/>
    <lineage>
        <taxon>Eukaryota</taxon>
        <taxon>Metazoa</taxon>
        <taxon>Ecdysozoa</taxon>
        <taxon>Arthropoda</taxon>
        <taxon>Chelicerata</taxon>
        <taxon>Arachnida</taxon>
        <taxon>Araneae</taxon>
        <taxon>Araneomorphae</taxon>
        <taxon>Entelegynae</taxon>
        <taxon>Araneoidea</taxon>
        <taxon>Araneidae</taxon>
        <taxon>Araneus</taxon>
    </lineage>
</organism>
<dbReference type="Pfam" id="PF21107">
    <property type="entry name" value="STPRs"/>
    <property type="match status" value="1"/>
</dbReference>
<feature type="compositionally biased region" description="Polar residues" evidence="1">
    <location>
        <begin position="42"/>
        <end position="53"/>
    </location>
</feature>
<keyword evidence="5" id="KW-1185">Reference proteome</keyword>
<name>A0A4Y2CQ08_ARAVE</name>